<dbReference type="CDD" id="cd00200">
    <property type="entry name" value="WD40"/>
    <property type="match status" value="1"/>
</dbReference>
<sequence>MSSKRAGDESSSLIKRVRIDQDGTPEDDPAMQQIVVASDGNSANKGALIQTIRRTSGLQAPIMCLQVCRHGAVQRVGSHRAHLSFSCLHPQGHQGEILDVKFSPDGEHLASAGVDRTILLWNVYGECKNWGMLRTPKGAPTSIAFVGNDRLLAGSTDHTLFLFQLQSGEVQRRFRGHTSIVNSVDVQRGGAGRGLFASGSDDGYVMVWSEDSKEAIEVVELGYPVTAVSTFFPPRYHLRYHNTIEKLNHPIFVRSQVKWSEDGQQLFIGGLDNDIHVYSLASKSVIYSLRAHTDTITSLCLSPSNPSHLLSTGMDSVLHLWSVAPFAPTINASNPSLHPRLIRTFYGAPAGFEGLLRKASFSKHSTQQGNGGSMVAVGGADRALTIWDAETASIRYKLPGHTGTVIATDWSPKEPICASTGVEGVIYLGEVASV</sequence>
<dbReference type="PROSITE" id="PS50294">
    <property type="entry name" value="WD_REPEATS_REGION"/>
    <property type="match status" value="2"/>
</dbReference>
<keyword evidence="1 3" id="KW-0853">WD repeat</keyword>
<evidence type="ECO:0000256" key="1">
    <source>
        <dbReference type="ARBA" id="ARBA00022574"/>
    </source>
</evidence>
<dbReference type="OrthoDB" id="1068471at2759"/>
<feature type="region of interest" description="Disordered" evidence="4">
    <location>
        <begin position="1"/>
        <end position="28"/>
    </location>
</feature>
<protein>
    <submittedName>
        <fullName evidence="5">BQ2448_4307 protein</fullName>
    </submittedName>
</protein>
<feature type="repeat" description="WD" evidence="3">
    <location>
        <begin position="174"/>
        <end position="218"/>
    </location>
</feature>
<dbReference type="PROSITE" id="PS00678">
    <property type="entry name" value="WD_REPEATS_1"/>
    <property type="match status" value="1"/>
</dbReference>
<dbReference type="PANTHER" id="PTHR44006">
    <property type="entry name" value="U5 SMALL NUCLEAR RIBONUCLEOPROTEIN 40 KDA PROTEIN"/>
    <property type="match status" value="1"/>
</dbReference>
<name>A0A238FG27_9BASI</name>
<keyword evidence="2" id="KW-0677">Repeat</keyword>
<evidence type="ECO:0000313" key="6">
    <source>
        <dbReference type="Proteomes" id="UP000198372"/>
    </source>
</evidence>
<feature type="repeat" description="WD" evidence="3">
    <location>
        <begin position="90"/>
        <end position="123"/>
    </location>
</feature>
<dbReference type="EMBL" id="FMSP01000009">
    <property type="protein sequence ID" value="SCV72770.1"/>
    <property type="molecule type" value="Genomic_DNA"/>
</dbReference>
<gene>
    <name evidence="5" type="ORF">BQ2448_4307</name>
</gene>
<dbReference type="SMART" id="SM00320">
    <property type="entry name" value="WD40"/>
    <property type="match status" value="7"/>
</dbReference>
<dbReference type="PROSITE" id="PS50082">
    <property type="entry name" value="WD_REPEATS_2"/>
    <property type="match status" value="3"/>
</dbReference>
<dbReference type="InterPro" id="IPR036322">
    <property type="entry name" value="WD40_repeat_dom_sf"/>
</dbReference>
<evidence type="ECO:0000256" key="3">
    <source>
        <dbReference type="PROSITE-ProRule" id="PRU00221"/>
    </source>
</evidence>
<keyword evidence="6" id="KW-1185">Reference proteome</keyword>
<feature type="repeat" description="WD" evidence="3">
    <location>
        <begin position="289"/>
        <end position="323"/>
    </location>
</feature>
<dbReference type="GO" id="GO:0071013">
    <property type="term" value="C:catalytic step 2 spliceosome"/>
    <property type="evidence" value="ECO:0007669"/>
    <property type="project" value="TreeGrafter"/>
</dbReference>
<dbReference type="AlphaFoldDB" id="A0A238FG27"/>
<dbReference type="STRING" id="269621.A0A238FG27"/>
<evidence type="ECO:0000256" key="4">
    <source>
        <dbReference type="SAM" id="MobiDB-lite"/>
    </source>
</evidence>
<accession>A0A238FG27</accession>
<evidence type="ECO:0000313" key="5">
    <source>
        <dbReference type="EMBL" id="SCV72770.1"/>
    </source>
</evidence>
<reference evidence="6" key="1">
    <citation type="submission" date="2016-09" db="EMBL/GenBank/DDBJ databases">
        <authorList>
            <person name="Jeantristanb JTB J.-T."/>
            <person name="Ricardo R."/>
        </authorList>
    </citation>
    <scope>NUCLEOTIDE SEQUENCE [LARGE SCALE GENOMIC DNA]</scope>
</reference>
<dbReference type="SUPFAM" id="SSF50978">
    <property type="entry name" value="WD40 repeat-like"/>
    <property type="match status" value="1"/>
</dbReference>
<dbReference type="InterPro" id="IPR001680">
    <property type="entry name" value="WD40_rpt"/>
</dbReference>
<organism evidence="5 6">
    <name type="scientific">Microbotryum intermedium</name>
    <dbReference type="NCBI Taxonomy" id="269621"/>
    <lineage>
        <taxon>Eukaryota</taxon>
        <taxon>Fungi</taxon>
        <taxon>Dikarya</taxon>
        <taxon>Basidiomycota</taxon>
        <taxon>Pucciniomycotina</taxon>
        <taxon>Microbotryomycetes</taxon>
        <taxon>Microbotryales</taxon>
        <taxon>Microbotryaceae</taxon>
        <taxon>Microbotryum</taxon>
    </lineage>
</organism>
<dbReference type="PANTHER" id="PTHR44006:SF1">
    <property type="entry name" value="U5 SMALL NUCLEAR RIBONUCLEOPROTEIN 40 KDA PROTEIN"/>
    <property type="match status" value="1"/>
</dbReference>
<proteinExistence type="predicted"/>
<dbReference type="InterPro" id="IPR015943">
    <property type="entry name" value="WD40/YVTN_repeat-like_dom_sf"/>
</dbReference>
<evidence type="ECO:0000256" key="2">
    <source>
        <dbReference type="ARBA" id="ARBA00022737"/>
    </source>
</evidence>
<dbReference type="Pfam" id="PF00400">
    <property type="entry name" value="WD40"/>
    <property type="match status" value="3"/>
</dbReference>
<dbReference type="Gene3D" id="2.130.10.10">
    <property type="entry name" value="YVTN repeat-like/Quinoprotein amine dehydrogenase"/>
    <property type="match status" value="1"/>
</dbReference>
<dbReference type="InterPro" id="IPR052234">
    <property type="entry name" value="U5_snRNP_Component"/>
</dbReference>
<dbReference type="Proteomes" id="UP000198372">
    <property type="component" value="Unassembled WGS sequence"/>
</dbReference>
<dbReference type="GO" id="GO:0003723">
    <property type="term" value="F:RNA binding"/>
    <property type="evidence" value="ECO:0007669"/>
    <property type="project" value="TreeGrafter"/>
</dbReference>
<dbReference type="InterPro" id="IPR019775">
    <property type="entry name" value="WD40_repeat_CS"/>
</dbReference>